<reference evidence="2 3" key="1">
    <citation type="submission" date="2016-12" db="EMBL/GenBank/DDBJ databases">
        <title>The genomes of Aspergillus section Nigri reveals drivers in fungal speciation.</title>
        <authorList>
            <consortium name="DOE Joint Genome Institute"/>
            <person name="Vesth T.C."/>
            <person name="Nybo J."/>
            <person name="Theobald S."/>
            <person name="Brandl J."/>
            <person name="Frisvad J.C."/>
            <person name="Nielsen K.F."/>
            <person name="Lyhne E.K."/>
            <person name="Kogle M.E."/>
            <person name="Kuo A."/>
            <person name="Riley R."/>
            <person name="Clum A."/>
            <person name="Nolan M."/>
            <person name="Lipzen A."/>
            <person name="Salamov A."/>
            <person name="Henrissat B."/>
            <person name="Wiebenga A."/>
            <person name="De Vries R.P."/>
            <person name="Grigoriev I.V."/>
            <person name="Mortensen U.H."/>
            <person name="Andersen M.R."/>
            <person name="Baker S.E."/>
        </authorList>
    </citation>
    <scope>NUCLEOTIDE SEQUENCE [LARGE SCALE GENOMIC DNA]</scope>
    <source>
        <strain evidence="2 3">IBT 23096</strain>
    </source>
</reference>
<dbReference type="Proteomes" id="UP000234275">
    <property type="component" value="Unassembled WGS sequence"/>
</dbReference>
<evidence type="ECO:0000313" key="3">
    <source>
        <dbReference type="Proteomes" id="UP000234275"/>
    </source>
</evidence>
<dbReference type="GeneID" id="36557527"/>
<keyword evidence="3" id="KW-1185">Reference proteome</keyword>
<proteinExistence type="predicted"/>
<feature type="chain" id="PRO_5014122680" evidence="1">
    <location>
        <begin position="21"/>
        <end position="81"/>
    </location>
</feature>
<dbReference type="AlphaFoldDB" id="A0A2I2FYH2"/>
<dbReference type="RefSeq" id="XP_024700985.1">
    <property type="nucleotide sequence ID" value="XM_024849828.1"/>
</dbReference>
<protein>
    <submittedName>
        <fullName evidence="2">Uncharacterized protein</fullName>
    </submittedName>
</protein>
<accession>A0A2I2FYH2</accession>
<name>A0A2I2FYH2_9EURO</name>
<evidence type="ECO:0000313" key="2">
    <source>
        <dbReference type="EMBL" id="PLB45683.1"/>
    </source>
</evidence>
<evidence type="ECO:0000256" key="1">
    <source>
        <dbReference type="SAM" id="SignalP"/>
    </source>
</evidence>
<keyword evidence="1" id="KW-0732">Signal</keyword>
<comment type="caution">
    <text evidence="2">The sequence shown here is derived from an EMBL/GenBank/DDBJ whole genome shotgun (WGS) entry which is preliminary data.</text>
</comment>
<dbReference type="EMBL" id="MSFO01000007">
    <property type="protein sequence ID" value="PLB45683.1"/>
    <property type="molecule type" value="Genomic_DNA"/>
</dbReference>
<dbReference type="VEuPathDB" id="FungiDB:P170DRAFT_439415"/>
<organism evidence="2 3">
    <name type="scientific">Aspergillus steynii IBT 23096</name>
    <dbReference type="NCBI Taxonomy" id="1392250"/>
    <lineage>
        <taxon>Eukaryota</taxon>
        <taxon>Fungi</taxon>
        <taxon>Dikarya</taxon>
        <taxon>Ascomycota</taxon>
        <taxon>Pezizomycotina</taxon>
        <taxon>Eurotiomycetes</taxon>
        <taxon>Eurotiomycetidae</taxon>
        <taxon>Eurotiales</taxon>
        <taxon>Aspergillaceae</taxon>
        <taxon>Aspergillus</taxon>
        <taxon>Aspergillus subgen. Circumdati</taxon>
    </lineage>
</organism>
<feature type="signal peptide" evidence="1">
    <location>
        <begin position="1"/>
        <end position="20"/>
    </location>
</feature>
<gene>
    <name evidence="2" type="ORF">P170DRAFT_439415</name>
</gene>
<sequence length="81" mass="9176">MSLFILSLWLLLLRSHYAQGMRNVTFSADEIDRGVALKSLASQASQNLKNEAHTASCGKENIQQRQEWSSPLWKLGITSIW</sequence>